<dbReference type="Proteomes" id="UP000198856">
    <property type="component" value="Unassembled WGS sequence"/>
</dbReference>
<dbReference type="Gene3D" id="1.10.287.950">
    <property type="entry name" value="Methyl-accepting chemotaxis protein"/>
    <property type="match status" value="1"/>
</dbReference>
<dbReference type="AlphaFoldDB" id="A0A1G8X4D2"/>
<keyword evidence="4" id="KW-0175">Coiled coil</keyword>
<evidence type="ECO:0000259" key="8">
    <source>
        <dbReference type="PROSITE" id="PS50885"/>
    </source>
</evidence>
<evidence type="ECO:0000256" key="1">
    <source>
        <dbReference type="ARBA" id="ARBA00023224"/>
    </source>
</evidence>
<dbReference type="RefSeq" id="WP_092703008.1">
    <property type="nucleotide sequence ID" value="NZ_FNFC01000010.1"/>
</dbReference>
<protein>
    <submittedName>
        <fullName evidence="9">Methyl-accepting chemotaxis protein</fullName>
    </submittedName>
</protein>
<keyword evidence="1 3" id="KW-0807">Transducer</keyword>
<feature type="compositionally biased region" description="Low complexity" evidence="5">
    <location>
        <begin position="708"/>
        <end position="723"/>
    </location>
</feature>
<feature type="transmembrane region" description="Helical" evidence="6">
    <location>
        <begin position="28"/>
        <end position="50"/>
    </location>
</feature>
<dbReference type="Gene3D" id="6.10.250.1910">
    <property type="match status" value="1"/>
</dbReference>
<name>A0A1G8X4D2_9EURY</name>
<dbReference type="EMBL" id="FNFC01000010">
    <property type="protein sequence ID" value="SDJ84620.1"/>
    <property type="molecule type" value="Genomic_DNA"/>
</dbReference>
<reference evidence="9 10" key="1">
    <citation type="submission" date="2016-10" db="EMBL/GenBank/DDBJ databases">
        <authorList>
            <person name="de Groot N.N."/>
        </authorList>
    </citation>
    <scope>NUCLEOTIDE SEQUENCE [LARGE SCALE GENOMIC DNA]</scope>
    <source>
        <strain evidence="9 10">IBRC-M10015</strain>
    </source>
</reference>
<dbReference type="SMART" id="SM00304">
    <property type="entry name" value="HAMP"/>
    <property type="match status" value="2"/>
</dbReference>
<feature type="coiled-coil region" evidence="4">
    <location>
        <begin position="347"/>
        <end position="402"/>
    </location>
</feature>
<feature type="domain" description="Methyl-accepting transducer" evidence="7">
    <location>
        <begin position="462"/>
        <end position="701"/>
    </location>
</feature>
<feature type="coiled-coil region" evidence="4">
    <location>
        <begin position="540"/>
        <end position="567"/>
    </location>
</feature>
<dbReference type="PROSITE" id="PS50111">
    <property type="entry name" value="CHEMOTAXIS_TRANSDUC_2"/>
    <property type="match status" value="1"/>
</dbReference>
<evidence type="ECO:0000256" key="6">
    <source>
        <dbReference type="SAM" id="Phobius"/>
    </source>
</evidence>
<keyword evidence="6" id="KW-1133">Transmembrane helix</keyword>
<evidence type="ECO:0000256" key="2">
    <source>
        <dbReference type="ARBA" id="ARBA00029447"/>
    </source>
</evidence>
<dbReference type="CDD" id="cd06225">
    <property type="entry name" value="HAMP"/>
    <property type="match status" value="2"/>
</dbReference>
<accession>A0A1G8X4D2</accession>
<keyword evidence="6" id="KW-0812">Transmembrane</keyword>
<feature type="coiled-coil region" evidence="4">
    <location>
        <begin position="606"/>
        <end position="633"/>
    </location>
</feature>
<dbReference type="OrthoDB" id="8523at2157"/>
<dbReference type="SUPFAM" id="SSF58104">
    <property type="entry name" value="Methyl-accepting chemotaxis protein (MCP) signaling domain"/>
    <property type="match status" value="1"/>
</dbReference>
<dbReference type="Pfam" id="PF00015">
    <property type="entry name" value="MCPsignal"/>
    <property type="match status" value="1"/>
</dbReference>
<evidence type="ECO:0000313" key="10">
    <source>
        <dbReference type="Proteomes" id="UP000198856"/>
    </source>
</evidence>
<organism evidence="9 10">
    <name type="scientific">Halovenus aranensis</name>
    <dbReference type="NCBI Taxonomy" id="890420"/>
    <lineage>
        <taxon>Archaea</taxon>
        <taxon>Methanobacteriati</taxon>
        <taxon>Methanobacteriota</taxon>
        <taxon>Stenosarchaea group</taxon>
        <taxon>Halobacteria</taxon>
        <taxon>Halobacteriales</taxon>
        <taxon>Haloarculaceae</taxon>
        <taxon>Halovenus</taxon>
    </lineage>
</organism>
<dbReference type="STRING" id="890420.SAMN05216226_11069"/>
<dbReference type="PANTHER" id="PTHR32089">
    <property type="entry name" value="METHYL-ACCEPTING CHEMOTAXIS PROTEIN MCPB"/>
    <property type="match status" value="1"/>
</dbReference>
<dbReference type="PROSITE" id="PS50885">
    <property type="entry name" value="HAMP"/>
    <property type="match status" value="2"/>
</dbReference>
<feature type="region of interest" description="Disordered" evidence="5">
    <location>
        <begin position="708"/>
        <end position="731"/>
    </location>
</feature>
<dbReference type="PANTHER" id="PTHR32089:SF112">
    <property type="entry name" value="LYSOZYME-LIKE PROTEIN-RELATED"/>
    <property type="match status" value="1"/>
</dbReference>
<dbReference type="GO" id="GO:0007165">
    <property type="term" value="P:signal transduction"/>
    <property type="evidence" value="ECO:0007669"/>
    <property type="project" value="UniProtKB-KW"/>
</dbReference>
<evidence type="ECO:0000256" key="3">
    <source>
        <dbReference type="PROSITE-ProRule" id="PRU00284"/>
    </source>
</evidence>
<comment type="similarity">
    <text evidence="2">Belongs to the methyl-accepting chemotaxis (MCP) protein family.</text>
</comment>
<evidence type="ECO:0000259" key="7">
    <source>
        <dbReference type="PROSITE" id="PS50111"/>
    </source>
</evidence>
<feature type="domain" description="HAMP" evidence="8">
    <location>
        <begin position="303"/>
        <end position="355"/>
    </location>
</feature>
<dbReference type="GO" id="GO:0016020">
    <property type="term" value="C:membrane"/>
    <property type="evidence" value="ECO:0007669"/>
    <property type="project" value="InterPro"/>
</dbReference>
<evidence type="ECO:0000256" key="4">
    <source>
        <dbReference type="SAM" id="Coils"/>
    </source>
</evidence>
<dbReference type="InterPro" id="IPR004089">
    <property type="entry name" value="MCPsignal_dom"/>
</dbReference>
<evidence type="ECO:0000256" key="5">
    <source>
        <dbReference type="SAM" id="MobiDB-lite"/>
    </source>
</evidence>
<gene>
    <name evidence="9" type="ORF">SAMN05216226_11069</name>
</gene>
<keyword evidence="6" id="KW-0472">Membrane</keyword>
<sequence length="752" mass="80151">MGELTEVNTNQQDTGIRRFVPSLVSDNLLAKFIVGILLIVFLIGVIALFFQTSIADELDSQVTTQVEETAGLHADIYTAWQGNRFDNLEQIAGEEGLDVDNERVRSDLLTRGRDDSDYFTQIHLVDRESGEVLASSADQAVGENIFERVNETVVTRSSEFTTPSTYTSATGETVVGFGRQRLLDPSHVLIGEVPAAGGPEFGQTIADSRTILANQDGDALFGEEGVDSAVVQRDQSGDGNATVTQTGGEIHGSEPIGDTGLTIVTSSPQGEAFAIRDSVIESFVVMLALVFGVLIVVGVVGGRSITNSITALNERATEMEKGNLSVEFETSRTDEIGELYAGFASMRDSLRERITQAEDALSEANEARERAETAREKAASAREEAEAINEQIEASADRYSDVMRQAADGDLTVRMDANNDNEAMAAIARDFNAMLEEFAATIQEITTFADEVATESEDVTASSEEIRVASEDVSQAVQEISSGAMEQSDELQAVTAEMNDLSATIEEIAASSDEVASVAQETAETGQEGREDAQAAIEGMETIQSESQRAVEEIAQLEDQVKQVDGLIARMADIAEQTSILALNANIEAARASADGGGGDGFAVVANEVKTLSEDAKEAADEVERRLEAIRGQTRESAEAVQTASQHVDDHTESVENAAAAFSEVAEYAAETSDGIAEISAAADEQATSTERVVAMVDEVASIAERTTTQAENTAATAEQQAASMSSVSENVTDLAEQAAQLSETLDRFQTN</sequence>
<feature type="domain" description="HAMP" evidence="8">
    <location>
        <begin position="390"/>
        <end position="443"/>
    </location>
</feature>
<dbReference type="InterPro" id="IPR003660">
    <property type="entry name" value="HAMP_dom"/>
</dbReference>
<feature type="transmembrane region" description="Helical" evidence="6">
    <location>
        <begin position="283"/>
        <end position="302"/>
    </location>
</feature>
<proteinExistence type="inferred from homology"/>
<feature type="coiled-coil region" evidence="4">
    <location>
        <begin position="484"/>
        <end position="511"/>
    </location>
</feature>
<dbReference type="Pfam" id="PF00672">
    <property type="entry name" value="HAMP"/>
    <property type="match status" value="1"/>
</dbReference>
<keyword evidence="10" id="KW-1185">Reference proteome</keyword>
<evidence type="ECO:0000313" key="9">
    <source>
        <dbReference type="EMBL" id="SDJ84620.1"/>
    </source>
</evidence>
<dbReference type="SMART" id="SM00283">
    <property type="entry name" value="MA"/>
    <property type="match status" value="1"/>
</dbReference>